<dbReference type="Proteomes" id="UP000023758">
    <property type="component" value="Unassembled WGS sequence"/>
</dbReference>
<dbReference type="InterPro" id="IPR040454">
    <property type="entry name" value="TF_IIIC_Tfc1/Sfc1"/>
</dbReference>
<feature type="region of interest" description="Disordered" evidence="5">
    <location>
        <begin position="359"/>
        <end position="383"/>
    </location>
</feature>
<feature type="domain" description="Transcription factor IIIC subunit 5 HTH" evidence="6">
    <location>
        <begin position="199"/>
        <end position="350"/>
    </location>
</feature>
<evidence type="ECO:0000256" key="2">
    <source>
        <dbReference type="ARBA" id="ARBA00023125"/>
    </source>
</evidence>
<dbReference type="GO" id="GO:0001002">
    <property type="term" value="F:RNA polymerase III type 1 promoter sequence-specific DNA binding"/>
    <property type="evidence" value="ECO:0007669"/>
    <property type="project" value="TreeGrafter"/>
</dbReference>
<comment type="subcellular location">
    <subcellularLocation>
        <location evidence="1">Nucleus</location>
    </subcellularLocation>
</comment>
<feature type="compositionally biased region" description="Acidic residues" evidence="5">
    <location>
        <begin position="559"/>
        <end position="597"/>
    </location>
</feature>
<feature type="compositionally biased region" description="Basic and acidic residues" evidence="5">
    <location>
        <begin position="549"/>
        <end position="558"/>
    </location>
</feature>
<dbReference type="PANTHER" id="PTHR13230:SF5">
    <property type="entry name" value="GENERAL TRANSCRIPTION FACTOR 3C POLYPEPTIDE 5"/>
    <property type="match status" value="1"/>
</dbReference>
<evidence type="ECO:0000256" key="5">
    <source>
        <dbReference type="SAM" id="MobiDB-lite"/>
    </source>
</evidence>
<gene>
    <name evidence="8" type="ORF">H103_04491</name>
</gene>
<feature type="domain" description="Transcription factor IIIC subunit Tfc1/Sfc1 triple barrel" evidence="7">
    <location>
        <begin position="23"/>
        <end position="160"/>
    </location>
</feature>
<proteinExistence type="predicted"/>
<evidence type="ECO:0000256" key="1">
    <source>
        <dbReference type="ARBA" id="ARBA00004123"/>
    </source>
</evidence>
<dbReference type="GO" id="GO:0006384">
    <property type="term" value="P:transcription initiation at RNA polymerase III promoter"/>
    <property type="evidence" value="ECO:0007669"/>
    <property type="project" value="InterPro"/>
</dbReference>
<dbReference type="Pfam" id="PF09734">
    <property type="entry name" value="Tau95"/>
    <property type="match status" value="1"/>
</dbReference>
<reference evidence="8" key="1">
    <citation type="submission" date="2014-02" db="EMBL/GenBank/DDBJ databases">
        <title>The Genome Sequence of Trichophyton rubrum (morphotype fischeri) CBS 288.86.</title>
        <authorList>
            <consortium name="The Broad Institute Genomics Platform"/>
            <person name="Cuomo C.A."/>
            <person name="White T.C."/>
            <person name="Graser Y."/>
            <person name="Martinez-Rossi N."/>
            <person name="Heitman J."/>
            <person name="Young S.K."/>
            <person name="Zeng Q."/>
            <person name="Gargeya S."/>
            <person name="Abouelleil A."/>
            <person name="Alvarado L."/>
            <person name="Chapman S.B."/>
            <person name="Gainer-Dewar J."/>
            <person name="Goldberg J."/>
            <person name="Griggs A."/>
            <person name="Gujja S."/>
            <person name="Hansen M."/>
            <person name="Howarth C."/>
            <person name="Imamovic A."/>
            <person name="Larimer J."/>
            <person name="Martinez D."/>
            <person name="Murphy C."/>
            <person name="Pearson M.D."/>
            <person name="Persinoti G."/>
            <person name="Poon T."/>
            <person name="Priest M."/>
            <person name="Roberts A.D."/>
            <person name="Saif S."/>
            <person name="Shea T.D."/>
            <person name="Sykes S.N."/>
            <person name="Wortman J."/>
            <person name="Nusbaum C."/>
            <person name="Birren B."/>
        </authorList>
    </citation>
    <scope>NUCLEOTIDE SEQUENCE [LARGE SCALE GENOMIC DNA]</scope>
    <source>
        <strain evidence="8">CBS 288.86</strain>
    </source>
</reference>
<dbReference type="GO" id="GO:0001003">
    <property type="term" value="F:RNA polymerase III type 2 promoter sequence-specific DNA binding"/>
    <property type="evidence" value="ECO:0007669"/>
    <property type="project" value="TreeGrafter"/>
</dbReference>
<dbReference type="EMBL" id="KK207850">
    <property type="protein sequence ID" value="EZF52422.1"/>
    <property type="molecule type" value="Genomic_DNA"/>
</dbReference>
<name>A0A022W233_TRIRU</name>
<accession>A0A022W233</accession>
<evidence type="ECO:0000259" key="7">
    <source>
        <dbReference type="Pfam" id="PF17682"/>
    </source>
</evidence>
<dbReference type="HOGENOM" id="CLU_016809_3_0_1"/>
<keyword evidence="4" id="KW-0539">Nucleus</keyword>
<organism evidence="8">
    <name type="scientific">Trichophyton rubrum CBS 288.86</name>
    <dbReference type="NCBI Taxonomy" id="1215330"/>
    <lineage>
        <taxon>Eukaryota</taxon>
        <taxon>Fungi</taxon>
        <taxon>Dikarya</taxon>
        <taxon>Ascomycota</taxon>
        <taxon>Pezizomycotina</taxon>
        <taxon>Eurotiomycetes</taxon>
        <taxon>Eurotiomycetidae</taxon>
        <taxon>Onygenales</taxon>
        <taxon>Arthrodermataceae</taxon>
        <taxon>Trichophyton</taxon>
    </lineage>
</organism>
<evidence type="ECO:0000256" key="3">
    <source>
        <dbReference type="ARBA" id="ARBA00023163"/>
    </source>
</evidence>
<feature type="region of interest" description="Disordered" evidence="5">
    <location>
        <begin position="542"/>
        <end position="603"/>
    </location>
</feature>
<protein>
    <recommendedName>
        <fullName evidence="9">Transcription factor IIIC subunit 5 HTH domain-containing protein</fullName>
    </recommendedName>
</protein>
<evidence type="ECO:0000313" key="8">
    <source>
        <dbReference type="EMBL" id="EZF52422.1"/>
    </source>
</evidence>
<dbReference type="InterPro" id="IPR042536">
    <property type="entry name" value="TFIIIC_tauA_Sfc1"/>
</dbReference>
<dbReference type="AlphaFoldDB" id="A0A022W233"/>
<dbReference type="GO" id="GO:0000127">
    <property type="term" value="C:transcription factor TFIIIC complex"/>
    <property type="evidence" value="ECO:0007669"/>
    <property type="project" value="InterPro"/>
</dbReference>
<dbReference type="InterPro" id="IPR041499">
    <property type="entry name" value="Tfc1/Sfc1_N"/>
</dbReference>
<dbReference type="GO" id="GO:0005634">
    <property type="term" value="C:nucleus"/>
    <property type="evidence" value="ECO:0007669"/>
    <property type="project" value="UniProtKB-SubCell"/>
</dbReference>
<evidence type="ECO:0000259" key="6">
    <source>
        <dbReference type="Pfam" id="PF09734"/>
    </source>
</evidence>
<sequence length="603" mass="68556">MSHEHAGGERTAPWYVVPPQDVVSVEHPCVVRNIDKAIDTLQGHAAISEMLDASNRDSPLTLMLNPEDVMSRPIRSTSKQTNNILLKVTVLRRTGRRRKRGSQDPFVDSHEDGEVTPLSLLDARGLLQRLREDAGCYQVDVVGQVNRTHVFRGLPDFAYSTTSSPFIQKFRETILPFEYEKLKKFEFDLSKGATSNVDIIPPPALSNNDVAFQYLYRQNPTVKRSIDPSGQVTTANTQRIVKIPTHLVSYDISAVPTEPQPNCPPLSDQDPTVHDTVAALRALFNERPAWTRRALRNKLPTPERKYALRIAIPYVGYLFRSGPWRDGIFKFGFDPRISPDYRIYQTLMFRLFPVSTETEGREQENDSNAQFTTTTTPLSGRRHTLPRLSFENNTDPTLARSHIWTGEPPLSKDGKTWMIVDIEDPILARLLDPSSPDAHPPREKCDIYSCGWYGNVTLSIVRTIMRMKMTMMMEGRTDWPSEQELLPLLSLPSHVDSEEDLNKLTLAKDGLGPVPSHLLTEIRAVARNVPWKMDKMRERFRGAAGPFGRGEKRVRWDDQPDEDEDDRGGEEQEQDRDDDEDDDDEVMGGYDEAEDVDIAFQKE</sequence>
<dbReference type="Gene3D" id="3.30.200.160">
    <property type="entry name" value="TFIIIC, subcomplex tauA, subunit Sfc1, barrel domain"/>
    <property type="match status" value="1"/>
</dbReference>
<dbReference type="PANTHER" id="PTHR13230">
    <property type="entry name" value="GENERAL TRANSCRIPTION FACTOR IIIC, POLYPEPTIDE 5"/>
    <property type="match status" value="1"/>
</dbReference>
<evidence type="ECO:0000256" key="4">
    <source>
        <dbReference type="ARBA" id="ARBA00023242"/>
    </source>
</evidence>
<evidence type="ECO:0008006" key="9">
    <source>
        <dbReference type="Google" id="ProtNLM"/>
    </source>
</evidence>
<dbReference type="InterPro" id="IPR019136">
    <property type="entry name" value="TF_IIIC_su-5_HTH"/>
</dbReference>
<dbReference type="OrthoDB" id="5598268at2759"/>
<dbReference type="Pfam" id="PF17682">
    <property type="entry name" value="Tau95_N"/>
    <property type="match status" value="1"/>
</dbReference>
<keyword evidence="3" id="KW-0804">Transcription</keyword>
<keyword evidence="2" id="KW-0238">DNA-binding</keyword>
<feature type="compositionally biased region" description="Polar residues" evidence="5">
    <location>
        <begin position="366"/>
        <end position="378"/>
    </location>
</feature>